<dbReference type="InterPro" id="IPR036397">
    <property type="entry name" value="RNaseH_sf"/>
</dbReference>
<dbReference type="SUPFAM" id="SSF46689">
    <property type="entry name" value="Homeodomain-like"/>
    <property type="match status" value="1"/>
</dbReference>
<evidence type="ECO:0000313" key="3">
    <source>
        <dbReference type="Proteomes" id="UP000010795"/>
    </source>
</evidence>
<dbReference type="Gene3D" id="3.30.420.10">
    <property type="entry name" value="Ribonuclease H-like superfamily/Ribonuclease H"/>
    <property type="match status" value="1"/>
</dbReference>
<dbReference type="SUPFAM" id="SSF53098">
    <property type="entry name" value="Ribonuclease H-like"/>
    <property type="match status" value="1"/>
</dbReference>
<organism evidence="2 3">
    <name type="scientific">Thermobacillus composti (strain DSM 18247 / JCM 13945 / KWC4)</name>
    <dbReference type="NCBI Taxonomy" id="717605"/>
    <lineage>
        <taxon>Bacteria</taxon>
        <taxon>Bacillati</taxon>
        <taxon>Bacillota</taxon>
        <taxon>Bacilli</taxon>
        <taxon>Bacillales</taxon>
        <taxon>Paenibacillaceae</taxon>
        <taxon>Thermobacillus</taxon>
    </lineage>
</organism>
<dbReference type="eggNOG" id="COG4584">
    <property type="taxonomic scope" value="Bacteria"/>
</dbReference>
<dbReference type="GO" id="GO:0015074">
    <property type="term" value="P:DNA integration"/>
    <property type="evidence" value="ECO:0007669"/>
    <property type="project" value="InterPro"/>
</dbReference>
<accession>L0EJA3</accession>
<protein>
    <submittedName>
        <fullName evidence="2">Transposase</fullName>
    </submittedName>
</protein>
<dbReference type="PANTHER" id="PTHR35004">
    <property type="entry name" value="TRANSPOSASE RV3428C-RELATED"/>
    <property type="match status" value="1"/>
</dbReference>
<dbReference type="InterPro" id="IPR009057">
    <property type="entry name" value="Homeodomain-like_sf"/>
</dbReference>
<sequence length="522" mass="60931">MRKEKRWPMYFAIQEQKRLGLRKSQVARNLDISRNTVIKFWDLTVDEYKEFLERLETRSRKLEAFEAEIVSWLRKYPDLSAAQVMDWLKERYGGLEVAESTVRNYVRGLRMEYGISKAKRMRQYEAVEELPMGKQMQVDFGEVTLRHQEGHLVKLWFITFVLSHSRYKYALWQDRPFITADVVDAHEQAFEFYGGMPEEIVYDQDHLLLTSENHGDLILTHAFGKYVEERSFRIHMCRKGDPESKGKIENVVKYIKRNFARHRSFTNVDKLNEQCLAWLSRTGNATMHHTIKKIPAEVYALEKAYLRPVHKKIQINSNPSITRAVRKDNTILYESNRYTVPLGTYDPCKEVGVRVTEDKQLIIYEIDSGTILAEHALCLHGKGKLIRNNNHGRDRSKGVQAYVDHVAEQFTDAGEARRYLEEIHRQMPRYIRDQLQAIEKSITEASAKTADDALAYCLKHGLYRAADFTNAVRYYVEQEQQQPANKPNQSEVKLLSDVDPTKLKAKPEIRGFGTYEQILRGG</sequence>
<dbReference type="PROSITE" id="PS50994">
    <property type="entry name" value="INTEGRASE"/>
    <property type="match status" value="1"/>
</dbReference>
<dbReference type="Proteomes" id="UP000010795">
    <property type="component" value="Chromosome"/>
</dbReference>
<dbReference type="STRING" id="717605.Theco_3797"/>
<evidence type="ECO:0000259" key="1">
    <source>
        <dbReference type="PROSITE" id="PS50994"/>
    </source>
</evidence>
<dbReference type="InterPro" id="IPR012337">
    <property type="entry name" value="RNaseH-like_sf"/>
</dbReference>
<dbReference type="OrthoDB" id="92877at2"/>
<feature type="domain" description="Integrase catalytic" evidence="1">
    <location>
        <begin position="127"/>
        <end position="303"/>
    </location>
</feature>
<dbReference type="HOGENOM" id="CLU_020626_1_4_9"/>
<dbReference type="RefSeq" id="WP_015256531.1">
    <property type="nucleotide sequence ID" value="NC_019897.1"/>
</dbReference>
<dbReference type="GO" id="GO:0003676">
    <property type="term" value="F:nucleic acid binding"/>
    <property type="evidence" value="ECO:0007669"/>
    <property type="project" value="InterPro"/>
</dbReference>
<proteinExistence type="predicted"/>
<dbReference type="EMBL" id="CP003255">
    <property type="protein sequence ID" value="AGA59811.1"/>
    <property type="molecule type" value="Genomic_DNA"/>
</dbReference>
<dbReference type="AlphaFoldDB" id="L0EJA3"/>
<keyword evidence="3" id="KW-1185">Reference proteome</keyword>
<reference evidence="3" key="1">
    <citation type="submission" date="2012-01" db="EMBL/GenBank/DDBJ databases">
        <title>Complete sequence of chromosome of Thermobacillus composti KWC4.</title>
        <authorList>
            <person name="Lucas S."/>
            <person name="Han J."/>
            <person name="Lapidus A."/>
            <person name="Cheng J.-F."/>
            <person name="Goodwin L."/>
            <person name="Pitluck S."/>
            <person name="Peters L."/>
            <person name="Ovchinnikova G."/>
            <person name="Teshima H."/>
            <person name="Detter J.C."/>
            <person name="Han C."/>
            <person name="Tapia R."/>
            <person name="Land M."/>
            <person name="Hauser L."/>
            <person name="Kyrpides N."/>
            <person name="Ivanova N."/>
            <person name="Pagani I."/>
            <person name="Anderson I."/>
            <person name="Woyke T."/>
        </authorList>
    </citation>
    <scope>NUCLEOTIDE SEQUENCE [LARGE SCALE GENOMIC DNA]</scope>
    <source>
        <strain evidence="3">DSM 18247 / JCM 13945 / KWC4</strain>
    </source>
</reference>
<dbReference type="NCBIfam" id="NF033546">
    <property type="entry name" value="transpos_IS21"/>
    <property type="match status" value="1"/>
</dbReference>
<dbReference type="InterPro" id="IPR001584">
    <property type="entry name" value="Integrase_cat-core"/>
</dbReference>
<dbReference type="KEGG" id="tco:Theco_3797"/>
<dbReference type="PANTHER" id="PTHR35004:SF7">
    <property type="entry name" value="INTEGRASE PROTEIN"/>
    <property type="match status" value="1"/>
</dbReference>
<gene>
    <name evidence="2" type="ordered locus">Theco_3797</name>
</gene>
<name>L0EJA3_THECK</name>
<evidence type="ECO:0000313" key="2">
    <source>
        <dbReference type="EMBL" id="AGA59811.1"/>
    </source>
</evidence>